<dbReference type="SUPFAM" id="SSF47336">
    <property type="entry name" value="ACP-like"/>
    <property type="match status" value="1"/>
</dbReference>
<organism evidence="4 5">
    <name type="scientific">Rhodanobacter aciditrophus</name>
    <dbReference type="NCBI Taxonomy" id="1623218"/>
    <lineage>
        <taxon>Bacteria</taxon>
        <taxon>Pseudomonadati</taxon>
        <taxon>Pseudomonadota</taxon>
        <taxon>Gammaproteobacteria</taxon>
        <taxon>Lysobacterales</taxon>
        <taxon>Rhodanobacteraceae</taxon>
        <taxon>Rhodanobacter</taxon>
    </lineage>
</organism>
<dbReference type="InterPro" id="IPR036736">
    <property type="entry name" value="ACP-like_sf"/>
</dbReference>
<dbReference type="Gene3D" id="3.40.50.12780">
    <property type="entry name" value="N-terminal domain of ligase-like"/>
    <property type="match status" value="1"/>
</dbReference>
<dbReference type="SUPFAM" id="SSF56801">
    <property type="entry name" value="Acetyl-CoA synthetase-like"/>
    <property type="match status" value="1"/>
</dbReference>
<dbReference type="Pfam" id="PF00501">
    <property type="entry name" value="AMP-binding"/>
    <property type="match status" value="1"/>
</dbReference>
<dbReference type="Gene3D" id="3.30.300.30">
    <property type="match status" value="1"/>
</dbReference>
<evidence type="ECO:0000256" key="2">
    <source>
        <dbReference type="ARBA" id="ARBA00022598"/>
    </source>
</evidence>
<dbReference type="Pfam" id="PF13193">
    <property type="entry name" value="AMP-binding_C"/>
    <property type="match status" value="1"/>
</dbReference>
<evidence type="ECO:0000313" key="5">
    <source>
        <dbReference type="Proteomes" id="UP001597059"/>
    </source>
</evidence>
<keyword evidence="5" id="KW-1185">Reference proteome</keyword>
<feature type="domain" description="Carrier" evidence="3">
    <location>
        <begin position="506"/>
        <end position="581"/>
    </location>
</feature>
<dbReference type="Proteomes" id="UP001597059">
    <property type="component" value="Unassembled WGS sequence"/>
</dbReference>
<dbReference type="InterPro" id="IPR029058">
    <property type="entry name" value="AB_hydrolase_fold"/>
</dbReference>
<dbReference type="Pfam" id="PF00975">
    <property type="entry name" value="Thioesterase"/>
    <property type="match status" value="1"/>
</dbReference>
<dbReference type="EMBL" id="JBHTMN010000007">
    <property type="protein sequence ID" value="MFD1382990.1"/>
    <property type="molecule type" value="Genomic_DNA"/>
</dbReference>
<sequence length="951" mass="105467">MEPAEYRTLPEMLFGMAADYPERKALISDNGKSLTYGQLVQATAFIKAHLAQRGMGEDSRVALMMPPGITMAATTLSMMSCVILVPLNPDNTPDELSYLFTKHAIRLLVTLDDYPVAEDLLAEHKIERLSLAPGYLWQLPEARPVPWIADTQSAALVLHTSGSTAKPKSVCLTHGQLLASAKNLCRSLALTPEDTCLSVMPPFHVGAIVDLLLAPLLAKGAVIVAPDPKPDTFWKLAHELKPTWYQGVPTMLQAIVDTADQFAPPSEIPLRFIRAVSAYLPKRLEQGLKALFALPIVQIYGMTEAAGVITSNPLSMQKEGSVGIPVGPQIKVVVNHQEVGANTPGEILIRGDSIIQAYDENDEINDNSFLDGWFKTGDEGYFDEEGYFFLTGRIKEIINQGGEKISPLEIDQCVLNYGGVKQAASFSLPHETLGEEVALAVVTQGRALDVDGLRDHLKRHLSDFKCPRRIYQLEQLPMAKGGKLKRHELAGLVQAKQLLPLTQKSLPTTALGKLVLSEWQKVIKQKEIYNEDDFFDLGGDSLSAATLMAAMEQRFEVQIPTYELLDHPTLGQFIQRMESLIGHESSAPIQTTDSTSTGVMSSPLGGRLEYDLQKIVEGWGGERQRPEALIVGFHTQGTLPPLYWCCQGRDELLPLVELMGVERPIYAMRSLSQLVKRPQRDNPALAARYVDEILQLQPEGPYYVGGFSEGGRIAHHIADRLEALGHTVQLLCLYDTIIDQPYHGKVSAHHCLTGHHSPYGRFNLPERGIQYLYQGDLSLYSYDCRHSDCMADAPLQRFCQDLTYELEQARHGKASVQHVPTHFAGHPDQAQYARDISVSVPRFMTCHAQYTAHVRLKNRSTLTWPTTPNSGVTLSAKWYNLKQGLKSAKPGFLEFTQPLPPKQATSLQLHLKAPPTAGLRWLEIDLFEEGVGWLTPNRTATLRKLVWVRNG</sequence>
<keyword evidence="2" id="KW-0436">Ligase</keyword>
<evidence type="ECO:0000256" key="1">
    <source>
        <dbReference type="ARBA" id="ARBA00006432"/>
    </source>
</evidence>
<dbReference type="InterPro" id="IPR001031">
    <property type="entry name" value="Thioesterase"/>
</dbReference>
<dbReference type="PROSITE" id="PS50075">
    <property type="entry name" value="CARRIER"/>
    <property type="match status" value="1"/>
</dbReference>
<dbReference type="PANTHER" id="PTHR43201:SF5">
    <property type="entry name" value="MEDIUM-CHAIN ACYL-COA LIGASE ACSF2, MITOCHONDRIAL"/>
    <property type="match status" value="1"/>
</dbReference>
<dbReference type="InterPro" id="IPR045851">
    <property type="entry name" value="AMP-bd_C_sf"/>
</dbReference>
<accession>A0ABW4B326</accession>
<reference evidence="5" key="1">
    <citation type="journal article" date="2019" name="Int. J. Syst. Evol. Microbiol.">
        <title>The Global Catalogue of Microorganisms (GCM) 10K type strain sequencing project: providing services to taxonomists for standard genome sequencing and annotation.</title>
        <authorList>
            <consortium name="The Broad Institute Genomics Platform"/>
            <consortium name="The Broad Institute Genome Sequencing Center for Infectious Disease"/>
            <person name="Wu L."/>
            <person name="Ma J."/>
        </authorList>
    </citation>
    <scope>NUCLEOTIDE SEQUENCE [LARGE SCALE GENOMIC DNA]</scope>
    <source>
        <strain evidence="5">JCM 30774</strain>
    </source>
</reference>
<dbReference type="Pfam" id="PF00550">
    <property type="entry name" value="PP-binding"/>
    <property type="match status" value="1"/>
</dbReference>
<dbReference type="Gene3D" id="3.40.50.1820">
    <property type="entry name" value="alpha/beta hydrolase"/>
    <property type="match status" value="1"/>
</dbReference>
<dbReference type="SUPFAM" id="SSF53474">
    <property type="entry name" value="alpha/beta-Hydrolases"/>
    <property type="match status" value="1"/>
</dbReference>
<name>A0ABW4B326_9GAMM</name>
<proteinExistence type="inferred from homology"/>
<comment type="caution">
    <text evidence="4">The sequence shown here is derived from an EMBL/GenBank/DDBJ whole genome shotgun (WGS) entry which is preliminary data.</text>
</comment>
<dbReference type="InterPro" id="IPR009081">
    <property type="entry name" value="PP-bd_ACP"/>
</dbReference>
<comment type="similarity">
    <text evidence="1">Belongs to the ATP-dependent AMP-binding enzyme family.</text>
</comment>
<dbReference type="Gene3D" id="1.10.1200.10">
    <property type="entry name" value="ACP-like"/>
    <property type="match status" value="1"/>
</dbReference>
<dbReference type="InterPro" id="IPR000873">
    <property type="entry name" value="AMP-dep_synth/lig_dom"/>
</dbReference>
<dbReference type="InterPro" id="IPR025110">
    <property type="entry name" value="AMP-bd_C"/>
</dbReference>
<protein>
    <submittedName>
        <fullName evidence="4">AMP-binding protein</fullName>
    </submittedName>
</protein>
<evidence type="ECO:0000259" key="3">
    <source>
        <dbReference type="PROSITE" id="PS50075"/>
    </source>
</evidence>
<dbReference type="PANTHER" id="PTHR43201">
    <property type="entry name" value="ACYL-COA SYNTHETASE"/>
    <property type="match status" value="1"/>
</dbReference>
<gene>
    <name evidence="4" type="ORF">ACFQ45_06415</name>
</gene>
<evidence type="ECO:0000313" key="4">
    <source>
        <dbReference type="EMBL" id="MFD1382990.1"/>
    </source>
</evidence>
<dbReference type="InterPro" id="IPR042099">
    <property type="entry name" value="ANL_N_sf"/>
</dbReference>
<dbReference type="RefSeq" id="WP_377366167.1">
    <property type="nucleotide sequence ID" value="NZ_JBHTMN010000007.1"/>
</dbReference>